<sequence>MNGYQLVKVELKGFRGFPEQGGTQEFKFDEPCTLLLGKQGSGKSSVLCAVEWCFFGDRVARIGDTGIRERKDWLVRNNRSRASIVEVTLKRDEQVLIVYRCNRRLQGRPRFYYQTDGGEFHEDESGLRAVLGIELPDYMSCVHLHQEVISAL</sequence>
<dbReference type="AlphaFoldDB" id="A0A235BY03"/>
<evidence type="ECO:0000259" key="1">
    <source>
        <dbReference type="Pfam" id="PF13476"/>
    </source>
</evidence>
<dbReference type="PANTHER" id="PTHR32114:SF2">
    <property type="entry name" value="ABC TRANSPORTER ABCH.3"/>
    <property type="match status" value="1"/>
</dbReference>
<protein>
    <recommendedName>
        <fullName evidence="1">Rad50/SbcC-type AAA domain-containing protein</fullName>
    </recommendedName>
</protein>
<gene>
    <name evidence="2" type="ORF">CH330_00645</name>
</gene>
<dbReference type="Proteomes" id="UP000215559">
    <property type="component" value="Unassembled WGS sequence"/>
</dbReference>
<accession>A0A235BY03</accession>
<dbReference type="PANTHER" id="PTHR32114">
    <property type="entry name" value="ABC TRANSPORTER ABCH.3"/>
    <property type="match status" value="1"/>
</dbReference>
<organism evidence="2 3">
    <name type="scientific">candidate division WOR-3 bacterium JGI_Cruoil_03_51_56</name>
    <dbReference type="NCBI Taxonomy" id="1973747"/>
    <lineage>
        <taxon>Bacteria</taxon>
        <taxon>Bacteria division WOR-3</taxon>
    </lineage>
</organism>
<dbReference type="Gene3D" id="3.40.50.300">
    <property type="entry name" value="P-loop containing nucleotide triphosphate hydrolases"/>
    <property type="match status" value="1"/>
</dbReference>
<reference evidence="2 3" key="1">
    <citation type="submission" date="2017-07" db="EMBL/GenBank/DDBJ databases">
        <title>Recovery of genomes from metagenomes via a dereplication, aggregation, and scoring strategy.</title>
        <authorList>
            <person name="Sieber C.M."/>
            <person name="Probst A.J."/>
            <person name="Sharrar A."/>
            <person name="Thomas B.C."/>
            <person name="Hess M."/>
            <person name="Tringe S.G."/>
            <person name="Banfield J.F."/>
        </authorList>
    </citation>
    <scope>NUCLEOTIDE SEQUENCE [LARGE SCALE GENOMIC DNA]</scope>
    <source>
        <strain evidence="2">JGI_Cruoil_03_51_56</strain>
    </source>
</reference>
<dbReference type="EMBL" id="NOZP01000014">
    <property type="protein sequence ID" value="OYD17228.1"/>
    <property type="molecule type" value="Genomic_DNA"/>
</dbReference>
<name>A0A235BY03_UNCW3</name>
<feature type="domain" description="Rad50/SbcC-type AAA" evidence="1">
    <location>
        <begin position="8"/>
        <end position="95"/>
    </location>
</feature>
<dbReference type="InterPro" id="IPR038729">
    <property type="entry name" value="Rad50/SbcC_AAA"/>
</dbReference>
<dbReference type="InterPro" id="IPR027417">
    <property type="entry name" value="P-loop_NTPase"/>
</dbReference>
<evidence type="ECO:0000313" key="3">
    <source>
        <dbReference type="Proteomes" id="UP000215559"/>
    </source>
</evidence>
<dbReference type="SUPFAM" id="SSF52540">
    <property type="entry name" value="P-loop containing nucleoside triphosphate hydrolases"/>
    <property type="match status" value="1"/>
</dbReference>
<dbReference type="GO" id="GO:0016887">
    <property type="term" value="F:ATP hydrolysis activity"/>
    <property type="evidence" value="ECO:0007669"/>
    <property type="project" value="InterPro"/>
</dbReference>
<dbReference type="Pfam" id="PF13476">
    <property type="entry name" value="AAA_23"/>
    <property type="match status" value="1"/>
</dbReference>
<feature type="non-terminal residue" evidence="2">
    <location>
        <position position="152"/>
    </location>
</feature>
<comment type="caution">
    <text evidence="2">The sequence shown here is derived from an EMBL/GenBank/DDBJ whole genome shotgun (WGS) entry which is preliminary data.</text>
</comment>
<dbReference type="GO" id="GO:0006302">
    <property type="term" value="P:double-strand break repair"/>
    <property type="evidence" value="ECO:0007669"/>
    <property type="project" value="InterPro"/>
</dbReference>
<evidence type="ECO:0000313" key="2">
    <source>
        <dbReference type="EMBL" id="OYD17228.1"/>
    </source>
</evidence>
<proteinExistence type="predicted"/>